<reference evidence="2" key="2">
    <citation type="journal article" date="2018" name="Mol. Plant Microbe Interact.">
        <title>Genome sequence resources for the wheat stripe rust pathogen (Puccinia striiformis f. sp. tritici) and the barley stripe rust pathogen (Puccinia striiformis f. sp. hordei).</title>
        <authorList>
            <person name="Xia C."/>
            <person name="Wang M."/>
            <person name="Yin C."/>
            <person name="Cornejo O.E."/>
            <person name="Hulbert S.H."/>
            <person name="Chen X."/>
        </authorList>
    </citation>
    <scope>NUCLEOTIDE SEQUENCE [LARGE SCALE GENOMIC DNA]</scope>
    <source>
        <strain evidence="2">93-210</strain>
    </source>
</reference>
<name>A0ACC0EKZ1_9BASI</name>
<gene>
    <name evidence="1" type="ORF">MJO28_005360</name>
</gene>
<accession>A0ACC0EKZ1</accession>
<sequence length="901" mass="98282">MPNSHQNSSRQFHQACFFTPHPLAKQHNHSKNSSHKSQSHSQANLPPSASKPSQSSQSQSQSQSQAQSTSKSSHSQSSSKSQADRTSLLNPVVPSLTTGPPRKIYHKSPPKKLVSNTILKKKNLCSSSSSSASKTKSKNHVSIDQINRDLELERHDSSSLSSLFSDEEEEEDDDDVESSSDSKESEVIIPENPKGIESNQIGISGGESITREPISILKKPSTISQSDDLPPQSSPNNLNNKMEIDDLHSDLPSELGEDVCLEYTDFGQDLGFPVTWSESEYDDDDHEVEEPVDEFAEFLLMDQASEEGEESFGFTQLGSAQYTQMIGIERSEGGESSTDDDNDDSSQLGYMIIEEFEPMMDDSDQDMTEDSGSDDDDDDDHSMSGGDDGATTDSLDEDDHSGLVRFGIEAADDSNIDPHSDDHLLHQAEEDEDARFFDLPPASALGSMLTNFDLSVISTPDLINNNNLKNLSDSNAIKLPIMGTFPADREDGTNAGRTIIDSEQILPLSPFTGGKVVRYNRFRKLRQRSYTGGESERSSIGGGGTTTPRAEESNDSIAPNGGSSSNLIVEGESGGGGNGDAEETEFDITAFIRGISSIDEGCSDGEKNETNTIELDGLSRWQRVPMTAFRRRTMMMSYDHHQPDLNSSDSNQQMFIEGAIQPSSSSFREIFSGLSRSNNHKSKKSRKKLGSSSSSFTHNLTGILSPKIYDRRDHRRRLRKTTSYNSNGKQSKLDQDDQDQDQQQQQLLLEPSPIDLQASSSSSLINIGSAHEIHQSSGSDGFHSRLFEELLVDLNQSSDLINPDPHQSTTTTIATSSSSSNLLIPTPSSSSNPSSSSSLSIVNSSIPNLDHSNTILNFSTDLNNHLQFGNQIGAGSSSGTTNLNSIDHDLIIPNPILNFNI</sequence>
<reference evidence="1 2" key="3">
    <citation type="journal article" date="2022" name="Microbiol. Spectr.">
        <title>Folding features and dynamics of 3D genome architecture in plant fungal pathogens.</title>
        <authorList>
            <person name="Xia C."/>
        </authorList>
    </citation>
    <scope>NUCLEOTIDE SEQUENCE [LARGE SCALE GENOMIC DNA]</scope>
    <source>
        <strain evidence="1 2">93-210</strain>
    </source>
</reference>
<keyword evidence="2" id="KW-1185">Reference proteome</keyword>
<organism evidence="1 2">
    <name type="scientific">Puccinia striiformis f. sp. tritici</name>
    <dbReference type="NCBI Taxonomy" id="168172"/>
    <lineage>
        <taxon>Eukaryota</taxon>
        <taxon>Fungi</taxon>
        <taxon>Dikarya</taxon>
        <taxon>Basidiomycota</taxon>
        <taxon>Pucciniomycotina</taxon>
        <taxon>Pucciniomycetes</taxon>
        <taxon>Pucciniales</taxon>
        <taxon>Pucciniaceae</taxon>
        <taxon>Puccinia</taxon>
    </lineage>
</organism>
<protein>
    <submittedName>
        <fullName evidence="1">Uncharacterized protein</fullName>
    </submittedName>
</protein>
<evidence type="ECO:0000313" key="2">
    <source>
        <dbReference type="Proteomes" id="UP001060170"/>
    </source>
</evidence>
<comment type="caution">
    <text evidence="1">The sequence shown here is derived from an EMBL/GenBank/DDBJ whole genome shotgun (WGS) entry which is preliminary data.</text>
</comment>
<evidence type="ECO:0000313" key="1">
    <source>
        <dbReference type="EMBL" id="KAI7954960.1"/>
    </source>
</evidence>
<dbReference type="Proteomes" id="UP001060170">
    <property type="component" value="Chromosome 5"/>
</dbReference>
<proteinExistence type="predicted"/>
<dbReference type="EMBL" id="CM045869">
    <property type="protein sequence ID" value="KAI7954960.1"/>
    <property type="molecule type" value="Genomic_DNA"/>
</dbReference>
<reference evidence="2" key="1">
    <citation type="journal article" date="2018" name="BMC Genomics">
        <title>Genomic insights into host adaptation between the wheat stripe rust pathogen (Puccinia striiformis f. sp. tritici) and the barley stripe rust pathogen (Puccinia striiformis f. sp. hordei).</title>
        <authorList>
            <person name="Xia C."/>
            <person name="Wang M."/>
            <person name="Yin C."/>
            <person name="Cornejo O.E."/>
            <person name="Hulbert S.H."/>
            <person name="Chen X."/>
        </authorList>
    </citation>
    <scope>NUCLEOTIDE SEQUENCE [LARGE SCALE GENOMIC DNA]</scope>
    <source>
        <strain evidence="2">93-210</strain>
    </source>
</reference>